<feature type="binding site" evidence="9">
    <location>
        <position position="39"/>
    </location>
    <ligand>
        <name>ATP</name>
        <dbReference type="ChEBI" id="CHEBI:30616"/>
    </ligand>
</feature>
<keyword evidence="6 9" id="KW-0067">ATP-binding</keyword>
<dbReference type="PROSITE" id="PS00107">
    <property type="entry name" value="PROTEIN_KINASE_ATP"/>
    <property type="match status" value="1"/>
</dbReference>
<keyword evidence="3" id="KW-0808">Transferase</keyword>
<evidence type="ECO:0000259" key="11">
    <source>
        <dbReference type="PROSITE" id="PS50011"/>
    </source>
</evidence>
<dbReference type="EMBL" id="DS995743">
    <property type="protein sequence ID" value="EGE05967.1"/>
    <property type="molecule type" value="Genomic_DNA"/>
</dbReference>
<dbReference type="GO" id="GO:0050684">
    <property type="term" value="P:regulation of mRNA processing"/>
    <property type="evidence" value="ECO:0007669"/>
    <property type="project" value="TreeGrafter"/>
</dbReference>
<dbReference type="Proteomes" id="UP000009169">
    <property type="component" value="Unassembled WGS sequence"/>
</dbReference>
<evidence type="ECO:0000313" key="12">
    <source>
        <dbReference type="EMBL" id="EGE05967.1"/>
    </source>
</evidence>
<dbReference type="InterPro" id="IPR011009">
    <property type="entry name" value="Kinase-like_dom_sf"/>
</dbReference>
<dbReference type="PANTHER" id="PTHR47634:SF9">
    <property type="entry name" value="PROTEIN KINASE DOMAIN-CONTAINING PROTEIN-RELATED"/>
    <property type="match status" value="1"/>
</dbReference>
<dbReference type="Gene3D" id="1.10.510.10">
    <property type="entry name" value="Transferase(Phosphotransferase) domain 1"/>
    <property type="match status" value="1"/>
</dbReference>
<dbReference type="SUPFAM" id="SSF56112">
    <property type="entry name" value="Protein kinase-like (PK-like)"/>
    <property type="match status" value="1"/>
</dbReference>
<dbReference type="GO" id="GO:0004674">
    <property type="term" value="F:protein serine/threonine kinase activity"/>
    <property type="evidence" value="ECO:0007669"/>
    <property type="project" value="UniProtKB-KW"/>
</dbReference>
<dbReference type="InterPro" id="IPR051334">
    <property type="entry name" value="SRPK"/>
</dbReference>
<keyword evidence="13" id="KW-1185">Reference proteome</keyword>
<dbReference type="OrthoDB" id="4206417at2759"/>
<dbReference type="AlphaFoldDB" id="F2PVP9"/>
<dbReference type="Gene3D" id="3.30.200.20">
    <property type="entry name" value="Phosphorylase Kinase, domain 1"/>
    <property type="match status" value="1"/>
</dbReference>
<evidence type="ECO:0000256" key="5">
    <source>
        <dbReference type="ARBA" id="ARBA00022777"/>
    </source>
</evidence>
<dbReference type="InterPro" id="IPR017441">
    <property type="entry name" value="Protein_kinase_ATP_BS"/>
</dbReference>
<name>F2PVP9_TRIEC</name>
<dbReference type="PROSITE" id="PS50011">
    <property type="entry name" value="PROTEIN_KINASE_DOM"/>
    <property type="match status" value="1"/>
</dbReference>
<evidence type="ECO:0000256" key="7">
    <source>
        <dbReference type="ARBA" id="ARBA00047899"/>
    </source>
</evidence>
<evidence type="ECO:0000256" key="6">
    <source>
        <dbReference type="ARBA" id="ARBA00022840"/>
    </source>
</evidence>
<evidence type="ECO:0000256" key="2">
    <source>
        <dbReference type="ARBA" id="ARBA00022527"/>
    </source>
</evidence>
<reference evidence="13" key="1">
    <citation type="journal article" date="2012" name="MBio">
        <title>Comparative genome analysis of Trichophyton rubrum and related dermatophytes reveals candidate genes involved in infection.</title>
        <authorList>
            <person name="Martinez D.A."/>
            <person name="Oliver B.G."/>
            <person name="Graeser Y."/>
            <person name="Goldberg J.M."/>
            <person name="Li W."/>
            <person name="Martinez-Rossi N.M."/>
            <person name="Monod M."/>
            <person name="Shelest E."/>
            <person name="Barton R.C."/>
            <person name="Birch E."/>
            <person name="Brakhage A.A."/>
            <person name="Chen Z."/>
            <person name="Gurr S.J."/>
            <person name="Heiman D."/>
            <person name="Heitman J."/>
            <person name="Kosti I."/>
            <person name="Rossi A."/>
            <person name="Saif S."/>
            <person name="Samalova M."/>
            <person name="Saunders C.W."/>
            <person name="Shea T."/>
            <person name="Summerbell R.C."/>
            <person name="Xu J."/>
            <person name="Young S."/>
            <person name="Zeng Q."/>
            <person name="Birren B.W."/>
            <person name="Cuomo C.A."/>
            <person name="White T.C."/>
        </authorList>
    </citation>
    <scope>NUCLEOTIDE SEQUENCE [LARGE SCALE GENOMIC DNA]</scope>
    <source>
        <strain evidence="13">ATCC MYA-4606 / CBS 127.97</strain>
    </source>
</reference>
<keyword evidence="2" id="KW-0723">Serine/threonine-protein kinase</keyword>
<feature type="domain" description="Protein kinase" evidence="11">
    <location>
        <begin position="10"/>
        <end position="352"/>
    </location>
</feature>
<accession>F2PVP9</accession>
<comment type="catalytic activity">
    <reaction evidence="7">
        <text>L-threonyl-[protein] + ATP = O-phospho-L-threonyl-[protein] + ADP + H(+)</text>
        <dbReference type="Rhea" id="RHEA:46608"/>
        <dbReference type="Rhea" id="RHEA-COMP:11060"/>
        <dbReference type="Rhea" id="RHEA-COMP:11605"/>
        <dbReference type="ChEBI" id="CHEBI:15378"/>
        <dbReference type="ChEBI" id="CHEBI:30013"/>
        <dbReference type="ChEBI" id="CHEBI:30616"/>
        <dbReference type="ChEBI" id="CHEBI:61977"/>
        <dbReference type="ChEBI" id="CHEBI:456216"/>
        <dbReference type="EC" id="2.7.11.1"/>
    </reaction>
</comment>
<dbReference type="HOGENOM" id="CLU_000288_81_2_1"/>
<dbReference type="EC" id="2.7.11.1" evidence="1"/>
<evidence type="ECO:0000256" key="9">
    <source>
        <dbReference type="PROSITE-ProRule" id="PRU10141"/>
    </source>
</evidence>
<dbReference type="VEuPathDB" id="FungiDB:TEQG_04974"/>
<dbReference type="eggNOG" id="KOG1290">
    <property type="taxonomic scope" value="Eukaryota"/>
</dbReference>
<dbReference type="GO" id="GO:0005524">
    <property type="term" value="F:ATP binding"/>
    <property type="evidence" value="ECO:0007669"/>
    <property type="project" value="UniProtKB-UniRule"/>
</dbReference>
<protein>
    <recommendedName>
        <fullName evidence="1">non-specific serine/threonine protein kinase</fullName>
        <ecNumber evidence="1">2.7.11.1</ecNumber>
    </recommendedName>
</protein>
<dbReference type="InterPro" id="IPR000719">
    <property type="entry name" value="Prot_kinase_dom"/>
</dbReference>
<feature type="region of interest" description="Disordered" evidence="10">
    <location>
        <begin position="372"/>
        <end position="395"/>
    </location>
</feature>
<evidence type="ECO:0000256" key="10">
    <source>
        <dbReference type="SAM" id="MobiDB-lite"/>
    </source>
</evidence>
<evidence type="ECO:0000256" key="1">
    <source>
        <dbReference type="ARBA" id="ARBA00012513"/>
    </source>
</evidence>
<comment type="catalytic activity">
    <reaction evidence="8">
        <text>L-seryl-[protein] + ATP = O-phospho-L-seryl-[protein] + ADP + H(+)</text>
        <dbReference type="Rhea" id="RHEA:17989"/>
        <dbReference type="Rhea" id="RHEA-COMP:9863"/>
        <dbReference type="Rhea" id="RHEA-COMP:11604"/>
        <dbReference type="ChEBI" id="CHEBI:15378"/>
        <dbReference type="ChEBI" id="CHEBI:29999"/>
        <dbReference type="ChEBI" id="CHEBI:30616"/>
        <dbReference type="ChEBI" id="CHEBI:83421"/>
        <dbReference type="ChEBI" id="CHEBI:456216"/>
        <dbReference type="EC" id="2.7.11.1"/>
    </reaction>
</comment>
<proteinExistence type="predicted"/>
<evidence type="ECO:0000256" key="3">
    <source>
        <dbReference type="ARBA" id="ARBA00022679"/>
    </source>
</evidence>
<dbReference type="SMART" id="SM00220">
    <property type="entry name" value="S_TKc"/>
    <property type="match status" value="1"/>
</dbReference>
<gene>
    <name evidence="12" type="ORF">TEQG_04974</name>
</gene>
<sequence length="395" mass="44715">MIGDVLHDRYKVVDKLGFGGYATIWLARDSLLERYVALKVGIADSHPRETRVLRDLSASASDSTSSNLSARFRNYAHNSIPVPLDEFKIHGPNGMHPCYTMTPAQCNLWEASYSRLFHIDIARALSAAVTLSVTSIHSRGFVHGAKFPSSFDNLSVDKFYEEYGKPETVPITRSDGSPLPPNAPAQAVLPISFGKHAEDFTLTDSHVPMPPEARFEPDAPMSYSADIWGLAVAVWEIVGMKAIWSCEFATPDSVTKQHIEVLGPMPVEWWERWDERHEYFDENGKPTQGREVRPPLEQAFEEGVQKYRRKIQPNGVFSEEETTTFLNLMRQMLAFRPEERPTALQVLQSEWMVKWAFPEFERSLEVKVLKVREAPEKPGRGPKKKEESVPKEKGA</sequence>
<evidence type="ECO:0000313" key="13">
    <source>
        <dbReference type="Proteomes" id="UP000009169"/>
    </source>
</evidence>
<evidence type="ECO:0000256" key="8">
    <source>
        <dbReference type="ARBA" id="ARBA00048679"/>
    </source>
</evidence>
<evidence type="ECO:0000256" key="4">
    <source>
        <dbReference type="ARBA" id="ARBA00022741"/>
    </source>
</evidence>
<dbReference type="PANTHER" id="PTHR47634">
    <property type="entry name" value="PROTEIN KINASE DOMAIN-CONTAINING PROTEIN-RELATED"/>
    <property type="match status" value="1"/>
</dbReference>
<organism evidence="12 13">
    <name type="scientific">Trichophyton equinum (strain ATCC MYA-4606 / CBS 127.97)</name>
    <name type="common">Horse ringworm fungus</name>
    <dbReference type="NCBI Taxonomy" id="559882"/>
    <lineage>
        <taxon>Eukaryota</taxon>
        <taxon>Fungi</taxon>
        <taxon>Dikarya</taxon>
        <taxon>Ascomycota</taxon>
        <taxon>Pezizomycotina</taxon>
        <taxon>Eurotiomycetes</taxon>
        <taxon>Eurotiomycetidae</taxon>
        <taxon>Onygenales</taxon>
        <taxon>Arthrodermataceae</taxon>
        <taxon>Trichophyton</taxon>
    </lineage>
</organism>
<keyword evidence="5 12" id="KW-0418">Kinase</keyword>
<keyword evidence="4 9" id="KW-0547">Nucleotide-binding</keyword>
<dbReference type="GO" id="GO:0005737">
    <property type="term" value="C:cytoplasm"/>
    <property type="evidence" value="ECO:0007669"/>
    <property type="project" value="TreeGrafter"/>
</dbReference>
<dbReference type="GO" id="GO:0005634">
    <property type="term" value="C:nucleus"/>
    <property type="evidence" value="ECO:0007669"/>
    <property type="project" value="TreeGrafter"/>
</dbReference>
<dbReference type="GO" id="GO:0000245">
    <property type="term" value="P:spliceosomal complex assembly"/>
    <property type="evidence" value="ECO:0007669"/>
    <property type="project" value="TreeGrafter"/>
</dbReference>